<dbReference type="SUPFAM" id="SSF47954">
    <property type="entry name" value="Cyclin-like"/>
    <property type="match status" value="2"/>
</dbReference>
<feature type="region of interest" description="Disordered" evidence="13">
    <location>
        <begin position="295"/>
        <end position="374"/>
    </location>
</feature>
<evidence type="ECO:0000256" key="13">
    <source>
        <dbReference type="SAM" id="MobiDB-lite"/>
    </source>
</evidence>
<dbReference type="GO" id="GO:0006384">
    <property type="term" value="P:transcription initiation at RNA polymerase III promoter"/>
    <property type="evidence" value="ECO:0007669"/>
    <property type="project" value="UniProtKB-ARBA"/>
</dbReference>
<dbReference type="PROSITE" id="PS00782">
    <property type="entry name" value="TFIIB"/>
    <property type="match status" value="1"/>
</dbReference>
<feature type="region of interest" description="Disordered" evidence="13">
    <location>
        <begin position="544"/>
        <end position="621"/>
    </location>
</feature>
<dbReference type="Pfam" id="PF00382">
    <property type="entry name" value="TFIIB"/>
    <property type="match status" value="2"/>
</dbReference>
<evidence type="ECO:0000256" key="10">
    <source>
        <dbReference type="ARBA" id="ARBA00023242"/>
    </source>
</evidence>
<feature type="compositionally biased region" description="Acidic residues" evidence="13">
    <location>
        <begin position="308"/>
        <end position="317"/>
    </location>
</feature>
<sequence length="637" mass="70662">MAGPACPVCGDAAVIEYDSSAGNAVCTTCGYVVDENTIVAEVTFGESSNGAAVLQGSSLGATDLRARIGGPRGRPQQSAESRAETLAQGMRKLTAMAHALRLGDSIAESAHRFFTLAVSNGFVMGRRGPYVLASCIYVACRLAKLPTMLIDISDLLQVNVFIVGATYLKLVKELCLQNIPLVDPSLYISRFASLLEFGEDTQKVAYDAARLVKRFDTDWMTAGRRPAGIAGASLLIAARMNGFRRSVLEIVQVVKMADVTIKKRLEEFRVTASGKMTVEEFRTIWLEEAENPPALKKNRRKERKKEMADDDDDDDDQASVATHSNEPPPQSPAPSNLPPKHGTQPTVTQVNTLKRKTPHDEHPEKEAWGGSIADSETEIEVHEFKETDPNSNDGADWYDNQIEQVITQEVESHLISGDGFVLQTELDEKERRQKEEAQKIQDARLDDLDDDELDQFILNDKEVEMKTRVWMELNREYLEKVALKKEREANGELKVAKKYNRTKSKPRDSENPAGLTVEESVKNMINSKKKLSSKINYAIADSLFGKAGSSSSPSQPNLKKLKPASKRSQSSAAPGHTSLLNSNKQAAAHQDEDDDDDDDDHMQEEEEIVHDAEFAMLKRDNLMMREEDDFEGWGEEA</sequence>
<evidence type="ECO:0000256" key="7">
    <source>
        <dbReference type="ARBA" id="ARBA00023015"/>
    </source>
</evidence>
<dbReference type="PANTHER" id="PTHR11618:SF4">
    <property type="entry name" value="TRANSCRIPTION FACTOR IIIB 90 KDA SUBUNIT"/>
    <property type="match status" value="1"/>
</dbReference>
<dbReference type="GO" id="GO:0005634">
    <property type="term" value="C:nucleus"/>
    <property type="evidence" value="ECO:0007669"/>
    <property type="project" value="UniProtKB-SubCell"/>
</dbReference>
<feature type="compositionally biased region" description="Basic and acidic residues" evidence="13">
    <location>
        <begin position="609"/>
        <end position="621"/>
    </location>
</feature>
<dbReference type="CDD" id="cd20553">
    <property type="entry name" value="CYCLIN_TFIIIB90_rpt1"/>
    <property type="match status" value="1"/>
</dbReference>
<protein>
    <recommendedName>
        <fullName evidence="11">B-related factor 1</fullName>
    </recommendedName>
</protein>
<feature type="compositionally biased region" description="Basic and acidic residues" evidence="13">
    <location>
        <begin position="358"/>
        <end position="367"/>
    </location>
</feature>
<dbReference type="SMART" id="SM00385">
    <property type="entry name" value="CYCLIN"/>
    <property type="match status" value="2"/>
</dbReference>
<evidence type="ECO:0000256" key="4">
    <source>
        <dbReference type="ARBA" id="ARBA00022737"/>
    </source>
</evidence>
<evidence type="ECO:0000256" key="11">
    <source>
        <dbReference type="ARBA" id="ARBA00031009"/>
    </source>
</evidence>
<evidence type="ECO:0000256" key="9">
    <source>
        <dbReference type="ARBA" id="ARBA00023163"/>
    </source>
</evidence>
<keyword evidence="8" id="KW-0010">Activator</keyword>
<dbReference type="OrthoDB" id="511529at2759"/>
<dbReference type="FunFam" id="1.10.472.10:FF:000002">
    <property type="entry name" value="Transcription factor IIIB 90 kDa subunit"/>
    <property type="match status" value="1"/>
</dbReference>
<keyword evidence="3" id="KW-0479">Metal-binding</keyword>
<accession>A0A5B0NXH1</accession>
<dbReference type="FunFam" id="1.10.472.10:FF:000007">
    <property type="entry name" value="Transcription factor IIIB 90 kDa subunit"/>
    <property type="match status" value="1"/>
</dbReference>
<dbReference type="Gene3D" id="1.10.472.10">
    <property type="entry name" value="Cyclin-like"/>
    <property type="match status" value="2"/>
</dbReference>
<reference evidence="17 18" key="1">
    <citation type="submission" date="2019-05" db="EMBL/GenBank/DDBJ databases">
        <title>Emergence of the Ug99 lineage of the wheat stem rust pathogen through somatic hybridization.</title>
        <authorList>
            <person name="Li F."/>
            <person name="Upadhyaya N.M."/>
            <person name="Sperschneider J."/>
            <person name="Matny O."/>
            <person name="Nguyen-Phuc H."/>
            <person name="Mago R."/>
            <person name="Raley C."/>
            <person name="Miller M.E."/>
            <person name="Silverstein K.A.T."/>
            <person name="Henningsen E."/>
            <person name="Hirsch C.D."/>
            <person name="Visser B."/>
            <person name="Pretorius Z.A."/>
            <person name="Steffenson B.J."/>
            <person name="Schwessinger B."/>
            <person name="Dodds P.N."/>
            <person name="Figueroa M."/>
        </authorList>
    </citation>
    <scope>NUCLEOTIDE SEQUENCE [LARGE SCALE GENOMIC DNA]</scope>
    <source>
        <strain evidence="15">21-0</strain>
        <strain evidence="16 18">Ug99</strain>
    </source>
</reference>
<dbReference type="AlphaFoldDB" id="A0A5B0NXH1"/>
<feature type="compositionally biased region" description="Polar residues" evidence="13">
    <location>
        <begin position="566"/>
        <end position="585"/>
    </location>
</feature>
<dbReference type="PANTHER" id="PTHR11618">
    <property type="entry name" value="TRANSCRIPTION INITIATION FACTOR IIB-RELATED"/>
    <property type="match status" value="1"/>
</dbReference>
<evidence type="ECO:0000256" key="1">
    <source>
        <dbReference type="ARBA" id="ARBA00004123"/>
    </source>
</evidence>
<dbReference type="SUPFAM" id="SSF57783">
    <property type="entry name" value="Zinc beta-ribbon"/>
    <property type="match status" value="1"/>
</dbReference>
<evidence type="ECO:0000256" key="8">
    <source>
        <dbReference type="ARBA" id="ARBA00023159"/>
    </source>
</evidence>
<dbReference type="GO" id="GO:0017025">
    <property type="term" value="F:TBP-class protein binding"/>
    <property type="evidence" value="ECO:0007669"/>
    <property type="project" value="InterPro"/>
</dbReference>
<keyword evidence="17" id="KW-1185">Reference proteome</keyword>
<evidence type="ECO:0000313" key="18">
    <source>
        <dbReference type="Proteomes" id="UP000325313"/>
    </source>
</evidence>
<dbReference type="InterPro" id="IPR000812">
    <property type="entry name" value="TFIIB"/>
</dbReference>
<name>A0A5B0NXH1_PUCGR</name>
<evidence type="ECO:0000313" key="15">
    <source>
        <dbReference type="EMBL" id="KAA1093875.1"/>
    </source>
</evidence>
<proteinExistence type="inferred from homology"/>
<dbReference type="GO" id="GO:0070897">
    <property type="term" value="P:transcription preinitiation complex assembly"/>
    <property type="evidence" value="ECO:0007669"/>
    <property type="project" value="InterPro"/>
</dbReference>
<dbReference type="PRINTS" id="PR00685">
    <property type="entry name" value="TIFACTORIIB"/>
</dbReference>
<keyword evidence="9" id="KW-0804">Transcription</keyword>
<dbReference type="Pfam" id="PF08271">
    <property type="entry name" value="Zn_Ribbon_TF"/>
    <property type="match status" value="1"/>
</dbReference>
<keyword evidence="5 12" id="KW-0863">Zinc-finger</keyword>
<dbReference type="GO" id="GO:0000995">
    <property type="term" value="F:RNA polymerase III general transcription initiation factor activity"/>
    <property type="evidence" value="ECO:0007669"/>
    <property type="project" value="TreeGrafter"/>
</dbReference>
<evidence type="ECO:0000256" key="12">
    <source>
        <dbReference type="PROSITE-ProRule" id="PRU00469"/>
    </source>
</evidence>
<comment type="caution">
    <text evidence="15">The sequence shown here is derived from an EMBL/GenBank/DDBJ whole genome shotgun (WGS) entry which is preliminary data.</text>
</comment>
<evidence type="ECO:0000256" key="6">
    <source>
        <dbReference type="ARBA" id="ARBA00022833"/>
    </source>
</evidence>
<dbReference type="InterPro" id="IPR013150">
    <property type="entry name" value="TFIIB_cyclin"/>
</dbReference>
<feature type="compositionally biased region" description="Polar residues" evidence="13">
    <location>
        <begin position="548"/>
        <end position="557"/>
    </location>
</feature>
<feature type="compositionally biased region" description="Polar residues" evidence="13">
    <location>
        <begin position="343"/>
        <end position="352"/>
    </location>
</feature>
<comment type="similarity">
    <text evidence="2">Belongs to the TFIIB family.</text>
</comment>
<dbReference type="Proteomes" id="UP000324748">
    <property type="component" value="Unassembled WGS sequence"/>
</dbReference>
<evidence type="ECO:0000313" key="16">
    <source>
        <dbReference type="EMBL" id="KAA1136764.1"/>
    </source>
</evidence>
<dbReference type="InterPro" id="IPR013763">
    <property type="entry name" value="Cyclin-like_dom"/>
</dbReference>
<dbReference type="PROSITE" id="PS51134">
    <property type="entry name" value="ZF_TFIIB"/>
    <property type="match status" value="1"/>
</dbReference>
<feature type="compositionally biased region" description="Acidic residues" evidence="13">
    <location>
        <begin position="591"/>
        <end position="608"/>
    </location>
</feature>
<dbReference type="InterPro" id="IPR036915">
    <property type="entry name" value="Cyclin-like_sf"/>
</dbReference>
<feature type="domain" description="TFIIB-type" evidence="14">
    <location>
        <begin position="2"/>
        <end position="34"/>
    </location>
</feature>
<dbReference type="GO" id="GO:0000126">
    <property type="term" value="C:transcription factor TFIIIB complex"/>
    <property type="evidence" value="ECO:0007669"/>
    <property type="project" value="UniProtKB-ARBA"/>
</dbReference>
<feature type="region of interest" description="Disordered" evidence="13">
    <location>
        <begin position="489"/>
        <end position="520"/>
    </location>
</feature>
<dbReference type="InterPro" id="IPR023486">
    <property type="entry name" value="TFIIB_CS"/>
</dbReference>
<dbReference type="InterPro" id="IPR013137">
    <property type="entry name" value="Znf_TFIIB"/>
</dbReference>
<dbReference type="Gene3D" id="2.20.25.10">
    <property type="match status" value="1"/>
</dbReference>
<dbReference type="GO" id="GO:0008270">
    <property type="term" value="F:zinc ion binding"/>
    <property type="evidence" value="ECO:0007669"/>
    <property type="project" value="UniProtKB-KW"/>
</dbReference>
<evidence type="ECO:0000259" key="14">
    <source>
        <dbReference type="PROSITE" id="PS51134"/>
    </source>
</evidence>
<dbReference type="EMBL" id="VSWC01000079">
    <property type="protein sequence ID" value="KAA1093875.1"/>
    <property type="molecule type" value="Genomic_DNA"/>
</dbReference>
<dbReference type="Gene3D" id="1.20.5.650">
    <property type="entry name" value="Single helix bin"/>
    <property type="match status" value="1"/>
</dbReference>
<dbReference type="GO" id="GO:0097550">
    <property type="term" value="C:transcription preinitiation complex"/>
    <property type="evidence" value="ECO:0007669"/>
    <property type="project" value="TreeGrafter"/>
</dbReference>
<dbReference type="CDD" id="cd20554">
    <property type="entry name" value="CYCLIN_TFIIIB90_rpt2"/>
    <property type="match status" value="1"/>
</dbReference>
<keyword evidence="7" id="KW-0805">Transcription regulation</keyword>
<feature type="compositionally biased region" description="Pro residues" evidence="13">
    <location>
        <begin position="326"/>
        <end position="337"/>
    </location>
</feature>
<evidence type="ECO:0000256" key="3">
    <source>
        <dbReference type="ARBA" id="ARBA00022723"/>
    </source>
</evidence>
<evidence type="ECO:0000256" key="2">
    <source>
        <dbReference type="ARBA" id="ARBA00010857"/>
    </source>
</evidence>
<gene>
    <name evidence="15" type="primary">BRF1_1</name>
    <name evidence="16" type="synonym">BRF1_5</name>
    <name evidence="15" type="ORF">PGT21_001455</name>
    <name evidence="16" type="ORF">PGTUg99_002219</name>
</gene>
<dbReference type="InterPro" id="IPR011665">
    <property type="entry name" value="BRF1_TBP-bd_dom"/>
</dbReference>
<dbReference type="Pfam" id="PF07741">
    <property type="entry name" value="BRF1"/>
    <property type="match status" value="1"/>
</dbReference>
<evidence type="ECO:0000256" key="5">
    <source>
        <dbReference type="ARBA" id="ARBA00022771"/>
    </source>
</evidence>
<keyword evidence="4" id="KW-0677">Repeat</keyword>
<evidence type="ECO:0000313" key="17">
    <source>
        <dbReference type="Proteomes" id="UP000324748"/>
    </source>
</evidence>
<dbReference type="GO" id="GO:0001006">
    <property type="term" value="F:RNA polymerase III type 3 promoter sequence-specific DNA binding"/>
    <property type="evidence" value="ECO:0007669"/>
    <property type="project" value="TreeGrafter"/>
</dbReference>
<keyword evidence="10" id="KW-0539">Nucleus</keyword>
<keyword evidence="6" id="KW-0862">Zinc</keyword>
<organism evidence="15 17">
    <name type="scientific">Puccinia graminis f. sp. tritici</name>
    <dbReference type="NCBI Taxonomy" id="56615"/>
    <lineage>
        <taxon>Eukaryota</taxon>
        <taxon>Fungi</taxon>
        <taxon>Dikarya</taxon>
        <taxon>Basidiomycota</taxon>
        <taxon>Pucciniomycotina</taxon>
        <taxon>Pucciniomycetes</taxon>
        <taxon>Pucciniales</taxon>
        <taxon>Pucciniaceae</taxon>
        <taxon>Puccinia</taxon>
    </lineage>
</organism>
<dbReference type="EMBL" id="VDEP01000026">
    <property type="protein sequence ID" value="KAA1136764.1"/>
    <property type="molecule type" value="Genomic_DNA"/>
</dbReference>
<comment type="subcellular location">
    <subcellularLocation>
        <location evidence="1">Nucleus</location>
    </subcellularLocation>
</comment>
<dbReference type="Proteomes" id="UP000325313">
    <property type="component" value="Unassembled WGS sequence"/>
</dbReference>